<dbReference type="NCBIfam" id="TIGR00281">
    <property type="entry name" value="SMC-Scp complex subunit ScpB"/>
    <property type="match status" value="1"/>
</dbReference>
<evidence type="ECO:0000313" key="7">
    <source>
        <dbReference type="Proteomes" id="UP000523079"/>
    </source>
</evidence>
<dbReference type="GO" id="GO:0051301">
    <property type="term" value="P:cell division"/>
    <property type="evidence" value="ECO:0007669"/>
    <property type="project" value="UniProtKB-KW"/>
</dbReference>
<proteinExistence type="predicted"/>
<dbReference type="EMBL" id="JACGWT010000004">
    <property type="protein sequence ID" value="MBA8795259.1"/>
    <property type="molecule type" value="Genomic_DNA"/>
</dbReference>
<dbReference type="SUPFAM" id="SSF46785">
    <property type="entry name" value="Winged helix' DNA-binding domain"/>
    <property type="match status" value="2"/>
</dbReference>
<evidence type="ECO:0000313" key="6">
    <source>
        <dbReference type="EMBL" id="MBA8795259.1"/>
    </source>
</evidence>
<protein>
    <submittedName>
        <fullName evidence="6">Segregation and condensation protein B</fullName>
    </submittedName>
</protein>
<feature type="region of interest" description="Disordered" evidence="5">
    <location>
        <begin position="1"/>
        <end position="24"/>
    </location>
</feature>
<gene>
    <name evidence="6" type="ORF">FHX74_002887</name>
</gene>
<keyword evidence="4" id="KW-0131">Cell cycle</keyword>
<accession>A0A7W3IU37</accession>
<dbReference type="InterPro" id="IPR005234">
    <property type="entry name" value="ScpB_csome_segregation"/>
</dbReference>
<dbReference type="PANTHER" id="PTHR34298">
    <property type="entry name" value="SEGREGATION AND CONDENSATION PROTEIN B"/>
    <property type="match status" value="1"/>
</dbReference>
<organism evidence="6 7">
    <name type="scientific">Microlunatus kandeliicorticis</name>
    <dbReference type="NCBI Taxonomy" id="1759536"/>
    <lineage>
        <taxon>Bacteria</taxon>
        <taxon>Bacillati</taxon>
        <taxon>Actinomycetota</taxon>
        <taxon>Actinomycetes</taxon>
        <taxon>Propionibacteriales</taxon>
        <taxon>Propionibacteriaceae</taxon>
        <taxon>Microlunatus</taxon>
    </lineage>
</organism>
<evidence type="ECO:0000256" key="1">
    <source>
        <dbReference type="ARBA" id="ARBA00022490"/>
    </source>
</evidence>
<comment type="caution">
    <text evidence="6">The sequence shown here is derived from an EMBL/GenBank/DDBJ whole genome shotgun (WGS) entry which is preliminary data.</text>
</comment>
<dbReference type="InterPro" id="IPR036390">
    <property type="entry name" value="WH_DNA-bd_sf"/>
</dbReference>
<dbReference type="GO" id="GO:0051304">
    <property type="term" value="P:chromosome separation"/>
    <property type="evidence" value="ECO:0007669"/>
    <property type="project" value="InterPro"/>
</dbReference>
<evidence type="ECO:0000256" key="4">
    <source>
        <dbReference type="ARBA" id="ARBA00023306"/>
    </source>
</evidence>
<dbReference type="Proteomes" id="UP000523079">
    <property type="component" value="Unassembled WGS sequence"/>
</dbReference>
<sequence length="243" mass="26119">MTAPDEPGVEQQETLVDAEPPRELDRSHLGPSLEALLLVADEPLTETTLAQLLEVPIDVVREELDALVEFYTETGRGFELRALAGGWRFYTREEHADLVSRYVLEGQTAKLSQAALETLAVIAYLQPVSRARVSGVRGVNVDGVIRTLLTRELITEVGVDEHSGATLFGTTPEFCERMGLSSLDELPPLAPNLPDVTELEAELSQLTLVRDESAPAPEPSPGTGDGPDEAPAGVPSDVSGSVR</sequence>
<dbReference type="Pfam" id="PF04079">
    <property type="entry name" value="SMC_ScpB"/>
    <property type="match status" value="1"/>
</dbReference>
<evidence type="ECO:0000256" key="5">
    <source>
        <dbReference type="SAM" id="MobiDB-lite"/>
    </source>
</evidence>
<name>A0A7W3IU37_9ACTN</name>
<reference evidence="6 7" key="1">
    <citation type="submission" date="2020-07" db="EMBL/GenBank/DDBJ databases">
        <title>Sequencing the genomes of 1000 actinobacteria strains.</title>
        <authorList>
            <person name="Klenk H.-P."/>
        </authorList>
    </citation>
    <scope>NUCLEOTIDE SEQUENCE [LARGE SCALE GENOMIC DNA]</scope>
    <source>
        <strain evidence="6 7">DSM 100723</strain>
    </source>
</reference>
<keyword evidence="1" id="KW-0963">Cytoplasm</keyword>
<keyword evidence="7" id="KW-1185">Reference proteome</keyword>
<dbReference type="RefSeq" id="WP_182560835.1">
    <property type="nucleotide sequence ID" value="NZ_JACGWT010000004.1"/>
</dbReference>
<dbReference type="PANTHER" id="PTHR34298:SF2">
    <property type="entry name" value="SEGREGATION AND CONDENSATION PROTEIN B"/>
    <property type="match status" value="1"/>
</dbReference>
<evidence type="ECO:0000256" key="3">
    <source>
        <dbReference type="ARBA" id="ARBA00022829"/>
    </source>
</evidence>
<dbReference type="AlphaFoldDB" id="A0A7W3IU37"/>
<dbReference type="InterPro" id="IPR036388">
    <property type="entry name" value="WH-like_DNA-bd_sf"/>
</dbReference>
<evidence type="ECO:0000256" key="2">
    <source>
        <dbReference type="ARBA" id="ARBA00022618"/>
    </source>
</evidence>
<dbReference type="Gene3D" id="1.10.10.10">
    <property type="entry name" value="Winged helix-like DNA-binding domain superfamily/Winged helix DNA-binding domain"/>
    <property type="match status" value="2"/>
</dbReference>
<keyword evidence="3" id="KW-0159">Chromosome partition</keyword>
<feature type="region of interest" description="Disordered" evidence="5">
    <location>
        <begin position="204"/>
        <end position="243"/>
    </location>
</feature>
<keyword evidence="2" id="KW-0132">Cell division</keyword>